<keyword evidence="2 3" id="KW-0002">3D-structure</keyword>
<feature type="disulfide bond" evidence="2 3">
    <location>
        <begin position="10"/>
        <end position="25"/>
    </location>
</feature>
<reference evidence="1 4" key="1">
    <citation type="submission" date="2011-01" db="PDB data bank">
        <title>An Uncommon Crystal Structure of a Marine Knottin Peptide from Asteropus sp.</title>
        <authorList>
            <person name="Li H."/>
            <person name="Bowling J.J."/>
            <person name="Fronczek F.R."/>
            <person name="Hong J."/>
            <person name="Hamann M.T."/>
            <person name="Jung J.H."/>
        </authorList>
    </citation>
    <scope>X-RAY CRYSTALLOGRAPHY (0.87 ANGSTROMS)</scope>
    <scope>ACTIVE SITE</scope>
</reference>
<keyword evidence="2 4" id="KW-0873">Pyrrolidone carboxylic acid</keyword>
<dbReference type="PDB" id="2LQA">
    <property type="method" value="NMR"/>
    <property type="chains" value="A=1-37"/>
</dbReference>
<organism evidence="1">
    <name type="scientific">Asteropus</name>
    <dbReference type="NCBI Taxonomy" id="350938"/>
    <lineage>
        <taxon>Eukaryota</taxon>
        <taxon>Metazoa</taxon>
        <taxon>Porifera</taxon>
        <taxon>Demospongiae</taxon>
        <taxon>Heteroscleromorpha</taxon>
        <taxon>Tetractinellida</taxon>
        <taxon>Astrophorina</taxon>
        <taxon>Ancorinidae</taxon>
    </lineage>
</organism>
<name>I1SB10_9METZ</name>
<dbReference type="PDBsum" id="2LQA"/>
<evidence type="ECO:0007829" key="3">
    <source>
        <dbReference type="PDB" id="2M3J"/>
    </source>
</evidence>
<dbReference type="EvolutionaryTrace" id="I1SB10"/>
<evidence type="ECO:0007829" key="4">
    <source>
        <dbReference type="PDB" id="3Q8J"/>
    </source>
</evidence>
<dbReference type="AlphaFoldDB" id="I1SB10"/>
<accession>I1SB10</accession>
<dbReference type="PDBsum" id="2M3J"/>
<dbReference type="SMR" id="I1SB10"/>
<reference evidence="2" key="2">
    <citation type="journal article" date="2013" name="Biochim. Biophys. Acta">
        <title>Asteropsin A: an unusual cystine-crosslinked peptide from porifera enhances neuronal Ca2+ influx.</title>
        <authorList>
            <person name="Li H."/>
            <person name="Bowling J.J."/>
            <person name="Fronczek F.R."/>
            <person name="Hong J."/>
            <person name="Jabba S.V."/>
            <person name="Murray T.F."/>
            <person name="Ha N.C."/>
            <person name="Hamann M.T."/>
            <person name="Jung J.H."/>
        </authorList>
    </citation>
    <scope>STRUCTURE BY NMR</scope>
    <scope>PYRROLIDONE CARBOXYLIC ACID AT GLU-1</scope>
    <scope>DISULFIDE BONDS</scope>
</reference>
<feature type="disulfide bond" evidence="2 3">
    <location>
        <begin position="3"/>
        <end position="18"/>
    </location>
</feature>
<sequence length="37" mass="3922">EGCAFEGESCNVQFYPCCPGLGLTCIPGNPDGTCYYL</sequence>
<feature type="disulfide bond" evidence="2 3">
    <location>
        <begin position="17"/>
        <end position="34"/>
    </location>
</feature>
<dbReference type="PDB" id="3Q8J">
    <property type="method" value="X-ray"/>
    <property type="resolution" value="0.87 A"/>
    <property type="chains" value="A=1-37"/>
</dbReference>
<reference evidence="3" key="3">
    <citation type="submission" date="2013-01" db="PDB data bank">
        <title>Solution Structure of Marine Sponge-Derived Asteropsin E Which is Highly Resistant to Gastrointestinal Proteases.</title>
        <authorList>
            <person name="Li H."/>
            <person name="Su M."/>
            <person name="Bowling J.J."/>
            <person name="Hamann M.T."/>
            <person name="Jung J.H."/>
        </authorList>
    </citation>
    <scope>STRUCTURE BY NMR OF 3-37</scope>
    <scope>DISULFIDE BONDS</scope>
</reference>
<dbReference type="PDB" id="2M3J">
    <property type="method" value="NMR"/>
    <property type="chains" value="A=3-37"/>
</dbReference>
<feature type="modified residue" description="Pyrrolidone carboxylic acid" evidence="2 4">
    <location>
        <position position="1"/>
    </location>
</feature>
<protein>
    <submittedName>
        <fullName evidence="1">Asteropsin A</fullName>
    </submittedName>
</protein>
<proteinExistence type="evidence at protein level"/>
<evidence type="ECO:0000313" key="1">
    <source>
        <dbReference type="PDB" id="3Q8J"/>
    </source>
</evidence>
<dbReference type="PDBsum" id="3Q8J"/>
<evidence type="ECO:0007829" key="2">
    <source>
        <dbReference type="PDB" id="2LQA"/>
    </source>
</evidence>